<reference evidence="2" key="1">
    <citation type="submission" date="2017-09" db="EMBL/GenBank/DDBJ databases">
        <authorList>
            <person name="Varghese N."/>
            <person name="Submissions S."/>
        </authorList>
    </citation>
    <scope>NUCLEOTIDE SEQUENCE [LARGE SCALE GENOMIC DNA]</scope>
    <source>
        <strain evidence="2">CGMCC 1.12803</strain>
    </source>
</reference>
<accession>A0A285ZNY5</accession>
<evidence type="ECO:0000313" key="2">
    <source>
        <dbReference type="Proteomes" id="UP000219281"/>
    </source>
</evidence>
<dbReference type="AlphaFoldDB" id="A0A285ZNY5"/>
<evidence type="ECO:0000313" key="1">
    <source>
        <dbReference type="EMBL" id="SOD11364.1"/>
    </source>
</evidence>
<protein>
    <submittedName>
        <fullName evidence="1">Uncharacterized protein</fullName>
    </submittedName>
</protein>
<dbReference type="EMBL" id="OCMT01000001">
    <property type="protein sequence ID" value="SOD11364.1"/>
    <property type="molecule type" value="Genomic_DNA"/>
</dbReference>
<organism evidence="1 2">
    <name type="scientific">Pedobacter xixiisoli</name>
    <dbReference type="NCBI Taxonomy" id="1476464"/>
    <lineage>
        <taxon>Bacteria</taxon>
        <taxon>Pseudomonadati</taxon>
        <taxon>Bacteroidota</taxon>
        <taxon>Sphingobacteriia</taxon>
        <taxon>Sphingobacteriales</taxon>
        <taxon>Sphingobacteriaceae</taxon>
        <taxon>Pedobacter</taxon>
    </lineage>
</organism>
<proteinExistence type="predicted"/>
<name>A0A285ZNY5_9SPHI</name>
<dbReference type="Proteomes" id="UP000219281">
    <property type="component" value="Unassembled WGS sequence"/>
</dbReference>
<sequence>MVFVSSCDKDETKNKDQQELKQLFTKIKALAESSTCNNESYELKFTGYGERGCGGPVGFLAYSTSIDVIEFEKLVADYKALEIAYNKKWTIVSTCDLILAPKSVTCENGKPKLVY</sequence>
<keyword evidence="2" id="KW-1185">Reference proteome</keyword>
<gene>
    <name evidence="1" type="ORF">SAMN06297358_0112</name>
</gene>